<dbReference type="GO" id="GO:0008237">
    <property type="term" value="F:metallopeptidase activity"/>
    <property type="evidence" value="ECO:0007669"/>
    <property type="project" value="InterPro"/>
</dbReference>
<feature type="transmembrane region" description="Helical" evidence="1">
    <location>
        <begin position="250"/>
        <end position="267"/>
    </location>
</feature>
<keyword evidence="1" id="KW-1133">Transmembrane helix</keyword>
<sequence length="1212" mass="135937">MFLQIFKFEIWYRLRRPATYIYFGILLALALLFTLVTGGFFESLTAVVGSGKVHLNSPFTINGLTNALTLLPGILLVSAMFGPAVLRDFDSQMHPLLYTAPISKWGYLGGRFFGTLVITLLMMGGIALGQLIGALFPGIPADRLGEFHLSYYLVPYLTFVLPNVLLTGAIFFALATLTRQALSTYVGSIVFLVLYIAAQAQLSDLDNQTVASLLDPLGSGATQLLTKYWTPVEKNVRLIWPTGLLGLNRLLWMGVGLLLVGFCYLRFRFEQGATGSAAPRRTTTKTALGVVAPAPVAVALPAVDQHFGFAQYFNQYLRLTWLSLRDVLRSPYFIAIVVAGLAFLLAAALQIGKIYDTTTFPITAQVIEILSGSFSLFVLAIVTFYAGELVWKERDARLNQLHDALPIPNWVPFASKLTALLLVPAVLLLVVMVFGIVVQVASGYFNLEIGLYLRWLFGLKLVDYWLLVVLAVVVQVVVNNKYLGHFVMVLYFVFTLFAGQLGLEHNLLTYGGDSGISYSDMNGFGHFVGPYLWFKLYWGLLAVALAVGANLLWVRGTETDWRTRQHLAGRRFSGPARAALAVALLGFVAVGAWIFYNTNVLNTFRGSKARQQLTVDYEKNYGRFRRTPQPRIVAVDVNVDLFPNRQESRVRGQYWLRNKTAQPLDTVVLNLPSNEQVKIRKLQLGTGAGATTVLADSVMGFYVQRLPQPLAPGDSLALDFDLYFDAPGFEQRTGRTGIVANGTFVNNGNMPHIGYSENAELSEPSARKKFGLKPKLRMARLEDTTARNNTYIAADADWVRFAATVSTVPDQLALAPGYLQKEWTENGRRYFRYAMDAPILNFYSFQSARYAERKAKWEGVDITIYYQPGHEYNLGRMVRGVQDALSYYTKNFGPYQHRQLRIIEFPGYSAFAQAFPNTIPFSENIGFIAKVDTTDPKDVDYPYYVTAHEVAHQWWAHQVIGAAAQGSTMMSETLSQYSALMVMKQKYGPERMRKFLKYELDSYLSGRATERIAEQPLYRVENQQYIHYRKGSVVMYALVNYLGEDKVNQALSQYLKEVKFQQPPYTTSLDLLRDLRQATPDSLQYLLTDMFERIALYENKADSVTATKLPDGRYRVNMVLSAKKIYADSAGNETPAKRLNDLIDVAVLGRTKVNGQWQDVPLYRQKRRFKNGITRLSVIVPSKPEKAGIDPYNLLIDRTPDDNVKAVVVKGK</sequence>
<dbReference type="Proteomes" id="UP000565521">
    <property type="component" value="Unassembled WGS sequence"/>
</dbReference>
<proteinExistence type="predicted"/>
<feature type="transmembrane region" description="Helical" evidence="1">
    <location>
        <begin position="182"/>
        <end position="202"/>
    </location>
</feature>
<dbReference type="EMBL" id="JABKAU010000013">
    <property type="protein sequence ID" value="NVO31301.1"/>
    <property type="molecule type" value="Genomic_DNA"/>
</dbReference>
<dbReference type="GO" id="GO:0008270">
    <property type="term" value="F:zinc ion binding"/>
    <property type="evidence" value="ECO:0007669"/>
    <property type="project" value="InterPro"/>
</dbReference>
<feature type="transmembrane region" description="Helical" evidence="1">
    <location>
        <begin position="419"/>
        <end position="441"/>
    </location>
</feature>
<feature type="domain" description="Peptidase M1 membrane alanine aminopeptidase" evidence="2">
    <location>
        <begin position="882"/>
        <end position="1084"/>
    </location>
</feature>
<feature type="transmembrane region" description="Helical" evidence="1">
    <location>
        <begin position="536"/>
        <end position="554"/>
    </location>
</feature>
<dbReference type="InterPro" id="IPR027268">
    <property type="entry name" value="Peptidase_M4/M1_CTD_sf"/>
</dbReference>
<dbReference type="Pfam" id="PF01433">
    <property type="entry name" value="Peptidase_M1"/>
    <property type="match status" value="1"/>
</dbReference>
<feature type="transmembrane region" description="Helical" evidence="1">
    <location>
        <begin position="372"/>
        <end position="391"/>
    </location>
</feature>
<feature type="transmembrane region" description="Helical" evidence="1">
    <location>
        <begin position="332"/>
        <end position="352"/>
    </location>
</feature>
<comment type="caution">
    <text evidence="3">The sequence shown here is derived from an EMBL/GenBank/DDBJ whole genome shotgun (WGS) entry which is preliminary data.</text>
</comment>
<protein>
    <recommendedName>
        <fullName evidence="2">Peptidase M1 membrane alanine aminopeptidase domain-containing protein</fullName>
    </recommendedName>
</protein>
<evidence type="ECO:0000259" key="2">
    <source>
        <dbReference type="Pfam" id="PF01433"/>
    </source>
</evidence>
<evidence type="ECO:0000313" key="4">
    <source>
        <dbReference type="Proteomes" id="UP000565521"/>
    </source>
</evidence>
<feature type="transmembrane region" description="Helical" evidence="1">
    <location>
        <begin position="156"/>
        <end position="175"/>
    </location>
</feature>
<reference evidence="3 4" key="1">
    <citation type="submission" date="2020-05" db="EMBL/GenBank/DDBJ databases">
        <title>Hymenobacter terrestris sp. nov. and Hymenobacter lapidiphilus sp. nov., isolated from regoliths in Antarctica.</title>
        <authorList>
            <person name="Sedlacek I."/>
            <person name="Pantucek R."/>
            <person name="Zeman M."/>
            <person name="Holochova P."/>
            <person name="Kralova S."/>
            <person name="Stankova E."/>
            <person name="Sedo O."/>
            <person name="Micenkova L."/>
            <person name="Svec P."/>
            <person name="Gupta V."/>
            <person name="Sood U."/>
            <person name="Korpole U.S."/>
            <person name="Lal R."/>
        </authorList>
    </citation>
    <scope>NUCLEOTIDE SEQUENCE [LARGE SCALE GENOMIC DNA]</scope>
    <source>
        <strain evidence="3 4">P5342</strain>
    </source>
</reference>
<dbReference type="Pfam" id="PF12730">
    <property type="entry name" value="ABC2_membrane_4"/>
    <property type="match status" value="1"/>
</dbReference>
<feature type="transmembrane region" description="Helical" evidence="1">
    <location>
        <begin position="485"/>
        <end position="503"/>
    </location>
</feature>
<evidence type="ECO:0000313" key="3">
    <source>
        <dbReference type="EMBL" id="NVO31301.1"/>
    </source>
</evidence>
<dbReference type="AlphaFoldDB" id="A0A7Y7PNX8"/>
<keyword evidence="4" id="KW-1185">Reference proteome</keyword>
<name>A0A7Y7PNX8_9BACT</name>
<feature type="transmembrane region" description="Helical" evidence="1">
    <location>
        <begin position="61"/>
        <end position="86"/>
    </location>
</feature>
<gene>
    <name evidence="3" type="ORF">HW554_08790</name>
</gene>
<dbReference type="RefSeq" id="WP_176908215.1">
    <property type="nucleotide sequence ID" value="NZ_JABKAU010000013.1"/>
</dbReference>
<evidence type="ECO:0000256" key="1">
    <source>
        <dbReference type="SAM" id="Phobius"/>
    </source>
</evidence>
<keyword evidence="1" id="KW-0472">Membrane</keyword>
<dbReference type="InterPro" id="IPR014782">
    <property type="entry name" value="Peptidase_M1_dom"/>
</dbReference>
<feature type="transmembrane region" description="Helical" evidence="1">
    <location>
        <begin position="461"/>
        <end position="478"/>
    </location>
</feature>
<feature type="transmembrane region" description="Helical" evidence="1">
    <location>
        <begin position="20"/>
        <end position="41"/>
    </location>
</feature>
<feature type="transmembrane region" description="Helical" evidence="1">
    <location>
        <begin position="112"/>
        <end position="136"/>
    </location>
</feature>
<feature type="transmembrane region" description="Helical" evidence="1">
    <location>
        <begin position="575"/>
        <end position="596"/>
    </location>
</feature>
<organism evidence="3 4">
    <name type="scientific">Hymenobacter lapidiphilus</name>
    <dbReference type="NCBI Taxonomy" id="2608003"/>
    <lineage>
        <taxon>Bacteria</taxon>
        <taxon>Pseudomonadati</taxon>
        <taxon>Bacteroidota</taxon>
        <taxon>Cytophagia</taxon>
        <taxon>Cytophagales</taxon>
        <taxon>Hymenobacteraceae</taxon>
        <taxon>Hymenobacter</taxon>
    </lineage>
</organism>
<accession>A0A7Y7PNX8</accession>
<dbReference type="SUPFAM" id="SSF55486">
    <property type="entry name" value="Metalloproteases ('zincins'), catalytic domain"/>
    <property type="match status" value="1"/>
</dbReference>
<dbReference type="Gene3D" id="1.10.390.10">
    <property type="entry name" value="Neutral Protease Domain 2"/>
    <property type="match status" value="1"/>
</dbReference>
<keyword evidence="1" id="KW-0812">Transmembrane</keyword>